<gene>
    <name evidence="2" type="ORF">CQW49_09810</name>
</gene>
<sequence length="231" mass="23481">MKKTFLASAMSAMLIAMSGVAQAAIVSVTYSGKVTSGVDTTGVFGAPGVNLAGLPFTVKYVFDTARGAVTMGPPQFSAIGGAAAGTASPSIATLVVINGRALLYTGNQFGEILGYNDGQLSQQAHESDMTLNAGGRTYNINLNESITDFGVALPATITGPLNYTVGTNDTKTGELNLIITNTSTGESIGSADVFLDAASLQIKTLLGATSVSSALQPSPALSHITRLGLVR</sequence>
<dbReference type="RefSeq" id="WP_003610596.1">
    <property type="nucleotide sequence ID" value="NZ_ADVE02000001.1"/>
</dbReference>
<accession>A0A2D2CZI4</accession>
<reference evidence="3" key="1">
    <citation type="submission" date="2017-10" db="EMBL/GenBank/DDBJ databases">
        <title>Completed PacBio SMRT sequence of Methylosinus trichosporium OB3b reveals presence of a third large plasmid.</title>
        <authorList>
            <person name="Charles T.C."/>
            <person name="Lynch M.D.J."/>
            <person name="Heil J.R."/>
            <person name="Cheng J."/>
        </authorList>
    </citation>
    <scope>NUCLEOTIDE SEQUENCE [LARGE SCALE GENOMIC DNA]</scope>
    <source>
        <strain evidence="3">OB3b</strain>
    </source>
</reference>
<organism evidence="2 3">
    <name type="scientific">Methylosinus trichosporium (strain ATCC 35070 / NCIMB 11131 / UNIQEM 75 / OB3b)</name>
    <dbReference type="NCBI Taxonomy" id="595536"/>
    <lineage>
        <taxon>Bacteria</taxon>
        <taxon>Pseudomonadati</taxon>
        <taxon>Pseudomonadota</taxon>
        <taxon>Alphaproteobacteria</taxon>
        <taxon>Hyphomicrobiales</taxon>
        <taxon>Methylocystaceae</taxon>
        <taxon>Methylosinus</taxon>
    </lineage>
</organism>
<feature type="signal peptide" evidence="1">
    <location>
        <begin position="1"/>
        <end position="23"/>
    </location>
</feature>
<keyword evidence="1" id="KW-0732">Signal</keyword>
<evidence type="ECO:0000313" key="3">
    <source>
        <dbReference type="Proteomes" id="UP000230709"/>
    </source>
</evidence>
<dbReference type="AlphaFoldDB" id="A0A2D2CZI4"/>
<proteinExistence type="predicted"/>
<dbReference type="EMBL" id="CP023737">
    <property type="protein sequence ID" value="ATQ68147.1"/>
    <property type="molecule type" value="Genomic_DNA"/>
</dbReference>
<dbReference type="KEGG" id="mtw:CQW49_09810"/>
<dbReference type="Proteomes" id="UP000230709">
    <property type="component" value="Chromosome"/>
</dbReference>
<feature type="chain" id="PRO_5013938002" evidence="1">
    <location>
        <begin position="24"/>
        <end position="231"/>
    </location>
</feature>
<protein>
    <submittedName>
        <fullName evidence="2">Uncharacterized protein</fullName>
    </submittedName>
</protein>
<name>A0A2D2CZI4_METT3</name>
<evidence type="ECO:0000256" key="1">
    <source>
        <dbReference type="SAM" id="SignalP"/>
    </source>
</evidence>
<evidence type="ECO:0000313" key="2">
    <source>
        <dbReference type="EMBL" id="ATQ68147.1"/>
    </source>
</evidence>
<keyword evidence="3" id="KW-1185">Reference proteome</keyword>